<dbReference type="PANTHER" id="PTHR38121">
    <property type="entry name" value="GH16 DOMAIN-CONTAINING PROTEIN"/>
    <property type="match status" value="1"/>
</dbReference>
<gene>
    <name evidence="3" type="ORF">ASPZODRAFT_127128</name>
</gene>
<organism evidence="3 4">
    <name type="scientific">Penicilliopsis zonata CBS 506.65</name>
    <dbReference type="NCBI Taxonomy" id="1073090"/>
    <lineage>
        <taxon>Eukaryota</taxon>
        <taxon>Fungi</taxon>
        <taxon>Dikarya</taxon>
        <taxon>Ascomycota</taxon>
        <taxon>Pezizomycotina</taxon>
        <taxon>Eurotiomycetes</taxon>
        <taxon>Eurotiomycetidae</taxon>
        <taxon>Eurotiales</taxon>
        <taxon>Aspergillaceae</taxon>
        <taxon>Penicilliopsis</taxon>
    </lineage>
</organism>
<reference evidence="4" key="1">
    <citation type="journal article" date="2017" name="Genome Biol.">
        <title>Comparative genomics reveals high biological diversity and specific adaptations in the industrially and medically important fungal genus Aspergillus.</title>
        <authorList>
            <person name="de Vries R.P."/>
            <person name="Riley R."/>
            <person name="Wiebenga A."/>
            <person name="Aguilar-Osorio G."/>
            <person name="Amillis S."/>
            <person name="Uchima C.A."/>
            <person name="Anderluh G."/>
            <person name="Asadollahi M."/>
            <person name="Askin M."/>
            <person name="Barry K."/>
            <person name="Battaglia E."/>
            <person name="Bayram O."/>
            <person name="Benocci T."/>
            <person name="Braus-Stromeyer S.A."/>
            <person name="Caldana C."/>
            <person name="Canovas D."/>
            <person name="Cerqueira G.C."/>
            <person name="Chen F."/>
            <person name="Chen W."/>
            <person name="Choi C."/>
            <person name="Clum A."/>
            <person name="Dos Santos R.A."/>
            <person name="Damasio A.R."/>
            <person name="Diallinas G."/>
            <person name="Emri T."/>
            <person name="Fekete E."/>
            <person name="Flipphi M."/>
            <person name="Freyberg S."/>
            <person name="Gallo A."/>
            <person name="Gournas C."/>
            <person name="Habgood R."/>
            <person name="Hainaut M."/>
            <person name="Harispe M.L."/>
            <person name="Henrissat B."/>
            <person name="Hilden K.S."/>
            <person name="Hope R."/>
            <person name="Hossain A."/>
            <person name="Karabika E."/>
            <person name="Karaffa L."/>
            <person name="Karanyi Z."/>
            <person name="Krasevec N."/>
            <person name="Kuo A."/>
            <person name="Kusch H."/>
            <person name="LaButti K."/>
            <person name="Lagendijk E.L."/>
            <person name="Lapidus A."/>
            <person name="Levasseur A."/>
            <person name="Lindquist E."/>
            <person name="Lipzen A."/>
            <person name="Logrieco A.F."/>
            <person name="MacCabe A."/>
            <person name="Maekelae M.R."/>
            <person name="Malavazi I."/>
            <person name="Melin P."/>
            <person name="Meyer V."/>
            <person name="Mielnichuk N."/>
            <person name="Miskei M."/>
            <person name="Molnar A.P."/>
            <person name="Mule G."/>
            <person name="Ngan C.Y."/>
            <person name="Orejas M."/>
            <person name="Orosz E."/>
            <person name="Ouedraogo J.P."/>
            <person name="Overkamp K.M."/>
            <person name="Park H.-S."/>
            <person name="Perrone G."/>
            <person name="Piumi F."/>
            <person name="Punt P.J."/>
            <person name="Ram A.F."/>
            <person name="Ramon A."/>
            <person name="Rauscher S."/>
            <person name="Record E."/>
            <person name="Riano-Pachon D.M."/>
            <person name="Robert V."/>
            <person name="Roehrig J."/>
            <person name="Ruller R."/>
            <person name="Salamov A."/>
            <person name="Salih N.S."/>
            <person name="Samson R.A."/>
            <person name="Sandor E."/>
            <person name="Sanguinetti M."/>
            <person name="Schuetze T."/>
            <person name="Sepcic K."/>
            <person name="Shelest E."/>
            <person name="Sherlock G."/>
            <person name="Sophianopoulou V."/>
            <person name="Squina F.M."/>
            <person name="Sun H."/>
            <person name="Susca A."/>
            <person name="Todd R.B."/>
            <person name="Tsang A."/>
            <person name="Unkles S.E."/>
            <person name="van de Wiele N."/>
            <person name="van Rossen-Uffink D."/>
            <person name="Oliveira J.V."/>
            <person name="Vesth T.C."/>
            <person name="Visser J."/>
            <person name="Yu J.-H."/>
            <person name="Zhou M."/>
            <person name="Andersen M.R."/>
            <person name="Archer D.B."/>
            <person name="Baker S.E."/>
            <person name="Benoit I."/>
            <person name="Brakhage A.A."/>
            <person name="Braus G.H."/>
            <person name="Fischer R."/>
            <person name="Frisvad J.C."/>
            <person name="Goldman G.H."/>
            <person name="Houbraken J."/>
            <person name="Oakley B."/>
            <person name="Pocsi I."/>
            <person name="Scazzocchio C."/>
            <person name="Seiboth B."/>
            <person name="vanKuyk P.A."/>
            <person name="Wortman J."/>
            <person name="Dyer P.S."/>
            <person name="Grigoriev I.V."/>
        </authorList>
    </citation>
    <scope>NUCLEOTIDE SEQUENCE [LARGE SCALE GENOMIC DNA]</scope>
    <source>
        <strain evidence="4">CBS 506.65</strain>
    </source>
</reference>
<dbReference type="RefSeq" id="XP_022585624.1">
    <property type="nucleotide sequence ID" value="XM_022721662.1"/>
</dbReference>
<dbReference type="EMBL" id="KV878336">
    <property type="protein sequence ID" value="OJJ51114.1"/>
    <property type="molecule type" value="Genomic_DNA"/>
</dbReference>
<proteinExistence type="predicted"/>
<sequence>MKPQFLSLLARCCFIAGIALQGSHACRFRRPKYPSKPVQPVQPECDCYVVSGPEPGYFQNYQFWDFRAVSFDQKLANEESGLLPARADQGDDAIGGSADGFKGKTILLSETPFAEDWKIQKWKRNPSDLAPVHMVHSNDNVFIARNPSPGRDNPNSTYLVLRTTRFENFTSTAEIESRLQNVFRASIRVHFKILSDDEPSSILPSERGNVLTATSQRNIRPSSNQAVPKASSPPGGVCAGIFTYHSSKCESDIEILTSDPHSRVHYANQPDYDPVTDTMIPGASTIMDVPVPWTSWATHRLDWTQTTSRWFVDEQLQDTKTYRVPEKPSMVVLNLWSDGGSWSGDMVHGTSVHMAIEWIELAYNVSTQKDHIPDDRQTLPPKHAGRGSIFHAVGLRRDGQEESPAENSSVAKGKMCRNPCKIDGLGKRGGPRGAAFKS</sequence>
<dbReference type="Gene3D" id="2.60.120.200">
    <property type="match status" value="1"/>
</dbReference>
<dbReference type="OrthoDB" id="4388755at2759"/>
<dbReference type="GeneID" id="34608127"/>
<dbReference type="PANTHER" id="PTHR38121:SF4">
    <property type="entry name" value="GH16 DOMAIN-CONTAINING PROTEIN-RELATED"/>
    <property type="match status" value="1"/>
</dbReference>
<feature type="region of interest" description="Disordered" evidence="1">
    <location>
        <begin position="395"/>
        <end position="438"/>
    </location>
</feature>
<name>A0A1L9SVH2_9EURO</name>
<evidence type="ECO:0000256" key="1">
    <source>
        <dbReference type="SAM" id="MobiDB-lite"/>
    </source>
</evidence>
<feature type="chain" id="PRO_5012250976" evidence="2">
    <location>
        <begin position="26"/>
        <end position="438"/>
    </location>
</feature>
<dbReference type="AlphaFoldDB" id="A0A1L9SVH2"/>
<dbReference type="CDD" id="cd00413">
    <property type="entry name" value="Glyco_hydrolase_16"/>
    <property type="match status" value="1"/>
</dbReference>
<evidence type="ECO:0000256" key="2">
    <source>
        <dbReference type="SAM" id="SignalP"/>
    </source>
</evidence>
<evidence type="ECO:0000313" key="4">
    <source>
        <dbReference type="Proteomes" id="UP000184188"/>
    </source>
</evidence>
<dbReference type="STRING" id="1073090.A0A1L9SVH2"/>
<keyword evidence="2" id="KW-0732">Signal</keyword>
<keyword evidence="4" id="KW-1185">Reference proteome</keyword>
<accession>A0A1L9SVH2</accession>
<feature type="signal peptide" evidence="2">
    <location>
        <begin position="1"/>
        <end position="25"/>
    </location>
</feature>
<dbReference type="InterPro" id="IPR013320">
    <property type="entry name" value="ConA-like_dom_sf"/>
</dbReference>
<dbReference type="Proteomes" id="UP000184188">
    <property type="component" value="Unassembled WGS sequence"/>
</dbReference>
<dbReference type="VEuPathDB" id="FungiDB:ASPZODRAFT_127128"/>
<protein>
    <submittedName>
        <fullName evidence="3">Uncharacterized protein</fullName>
    </submittedName>
</protein>
<dbReference type="SUPFAM" id="SSF49899">
    <property type="entry name" value="Concanavalin A-like lectins/glucanases"/>
    <property type="match status" value="1"/>
</dbReference>
<evidence type="ECO:0000313" key="3">
    <source>
        <dbReference type="EMBL" id="OJJ51114.1"/>
    </source>
</evidence>